<dbReference type="SUPFAM" id="SSF54197">
    <property type="entry name" value="HIT-like"/>
    <property type="match status" value="1"/>
</dbReference>
<organism evidence="7 8">
    <name type="scientific">Denticeps clupeoides</name>
    <name type="common">denticle herring</name>
    <dbReference type="NCBI Taxonomy" id="299321"/>
    <lineage>
        <taxon>Eukaryota</taxon>
        <taxon>Metazoa</taxon>
        <taxon>Chordata</taxon>
        <taxon>Craniata</taxon>
        <taxon>Vertebrata</taxon>
        <taxon>Euteleostomi</taxon>
        <taxon>Actinopterygii</taxon>
        <taxon>Neopterygii</taxon>
        <taxon>Teleostei</taxon>
        <taxon>Clupei</taxon>
        <taxon>Clupeiformes</taxon>
        <taxon>Denticipitoidei</taxon>
        <taxon>Denticipitidae</taxon>
        <taxon>Denticeps</taxon>
    </lineage>
</organism>
<keyword evidence="8" id="KW-1185">Reference proteome</keyword>
<dbReference type="PRINTS" id="PR00332">
    <property type="entry name" value="HISTRIAD"/>
</dbReference>
<reference evidence="7" key="2">
    <citation type="submission" date="2025-08" db="UniProtKB">
        <authorList>
            <consortium name="Ensembl"/>
        </authorList>
    </citation>
    <scope>IDENTIFICATION</scope>
</reference>
<dbReference type="AlphaFoldDB" id="A0AAY4B0N4"/>
<evidence type="ECO:0000256" key="4">
    <source>
        <dbReference type="PIRSR" id="PIRSR601310-3"/>
    </source>
</evidence>
<protein>
    <recommendedName>
        <fullName evidence="6">HIT domain-containing protein</fullName>
    </recommendedName>
</protein>
<dbReference type="GeneTree" id="ENSGT00510000047616"/>
<dbReference type="PROSITE" id="PS51084">
    <property type="entry name" value="HIT_2"/>
    <property type="match status" value="1"/>
</dbReference>
<evidence type="ECO:0000256" key="5">
    <source>
        <dbReference type="PROSITE-ProRule" id="PRU00464"/>
    </source>
</evidence>
<feature type="active site" description="Tele-AMP-histidine intermediate" evidence="3">
    <location>
        <position position="91"/>
    </location>
</feature>
<dbReference type="GO" id="GO:0003824">
    <property type="term" value="F:catalytic activity"/>
    <property type="evidence" value="ECO:0007669"/>
    <property type="project" value="InterPro"/>
</dbReference>
<accession>A0AAY4B0N4</accession>
<proteinExistence type="inferred from homology"/>
<dbReference type="Pfam" id="PF11969">
    <property type="entry name" value="DcpS_C"/>
    <property type="match status" value="1"/>
</dbReference>
<dbReference type="Proteomes" id="UP000694580">
    <property type="component" value="Chromosome 14"/>
</dbReference>
<dbReference type="Ensembl" id="ENSDCDT00010015012.1">
    <property type="protein sequence ID" value="ENSDCDP00010014240.1"/>
    <property type="gene ID" value="ENSDCDG00010006526.1"/>
</dbReference>
<dbReference type="Gene3D" id="3.30.428.10">
    <property type="entry name" value="HIT-like"/>
    <property type="match status" value="1"/>
</dbReference>
<dbReference type="PANTHER" id="PTHR12486:SF6">
    <property type="entry name" value="ADENOSINE 5'-MONOPHOSPHORAMIDASE HINT3"/>
    <property type="match status" value="1"/>
</dbReference>
<evidence type="ECO:0000256" key="3">
    <source>
        <dbReference type="PIRSR" id="PIRSR601310-1"/>
    </source>
</evidence>
<dbReference type="InterPro" id="IPR001310">
    <property type="entry name" value="Histidine_triad_HIT"/>
</dbReference>
<comment type="catalytic activity">
    <reaction evidence="1">
        <text>adenosine 5'-phosphoramidate + H2O = NH4(+) + AMP</text>
        <dbReference type="Rhea" id="RHEA:67916"/>
        <dbReference type="ChEBI" id="CHEBI:15377"/>
        <dbReference type="ChEBI" id="CHEBI:28938"/>
        <dbReference type="ChEBI" id="CHEBI:57890"/>
        <dbReference type="ChEBI" id="CHEBI:456215"/>
    </reaction>
</comment>
<feature type="short sequence motif" description="Histidine triad motif" evidence="4 5">
    <location>
        <begin position="89"/>
        <end position="93"/>
    </location>
</feature>
<evidence type="ECO:0000313" key="7">
    <source>
        <dbReference type="Ensembl" id="ENSDCDP00010014240.1"/>
    </source>
</evidence>
<feature type="domain" description="HIT" evidence="6">
    <location>
        <begin position="1"/>
        <end position="109"/>
    </location>
</feature>
<evidence type="ECO:0000259" key="6">
    <source>
        <dbReference type="PROSITE" id="PS51084"/>
    </source>
</evidence>
<name>A0AAY4B0N4_9TELE</name>
<reference evidence="7 8" key="1">
    <citation type="submission" date="2020-06" db="EMBL/GenBank/DDBJ databases">
        <authorList>
            <consortium name="Wellcome Sanger Institute Data Sharing"/>
        </authorList>
    </citation>
    <scope>NUCLEOTIDE SEQUENCE [LARGE SCALE GENOMIC DNA]</scope>
</reference>
<dbReference type="InterPro" id="IPR036265">
    <property type="entry name" value="HIT-like_sf"/>
</dbReference>
<evidence type="ECO:0000256" key="2">
    <source>
        <dbReference type="ARBA" id="ARBA00025764"/>
    </source>
</evidence>
<sequence>MHTTLPSLSVCVLQDDEVLCFKDISPGAEHHYLVVPRDHIKDCTYLQKSQANLGIMANMGLKVLHENNFTDMNDASFGFHLPPYTSVDHLHLHVLAPASQLYICSKYKYTPNHYRFITVSTNISLFSPACPQGSEYVPTASVHTIIILSM</sequence>
<dbReference type="PANTHER" id="PTHR12486">
    <property type="entry name" value="APRATAXIN-RELATED"/>
    <property type="match status" value="1"/>
</dbReference>
<evidence type="ECO:0000313" key="8">
    <source>
        <dbReference type="Proteomes" id="UP000694580"/>
    </source>
</evidence>
<reference evidence="7" key="3">
    <citation type="submission" date="2025-09" db="UniProtKB">
        <authorList>
            <consortium name="Ensembl"/>
        </authorList>
    </citation>
    <scope>IDENTIFICATION</scope>
</reference>
<evidence type="ECO:0000256" key="1">
    <source>
        <dbReference type="ARBA" id="ARBA00024472"/>
    </source>
</evidence>
<dbReference type="InterPro" id="IPR011146">
    <property type="entry name" value="HIT-like"/>
</dbReference>
<comment type="similarity">
    <text evidence="2">Belongs to the HINT family.</text>
</comment>